<name>W2QD09_PHYN3</name>
<feature type="compositionally biased region" description="Polar residues" evidence="1">
    <location>
        <begin position="215"/>
        <end position="226"/>
    </location>
</feature>
<reference evidence="2 3" key="2">
    <citation type="submission" date="2013-11" db="EMBL/GenBank/DDBJ databases">
        <title>The Genome Sequence of Phytophthora parasitica INRA-310.</title>
        <authorList>
            <consortium name="The Broad Institute Genomics Platform"/>
            <person name="Russ C."/>
            <person name="Tyler B."/>
            <person name="Panabieres F."/>
            <person name="Shan W."/>
            <person name="Tripathy S."/>
            <person name="Grunwald N."/>
            <person name="Machado M."/>
            <person name="Johnson C.S."/>
            <person name="Arredondo F."/>
            <person name="Hong C."/>
            <person name="Coffey M."/>
            <person name="Young S.K."/>
            <person name="Zeng Q."/>
            <person name="Gargeya S."/>
            <person name="Fitzgerald M."/>
            <person name="Abouelleil A."/>
            <person name="Alvarado L."/>
            <person name="Chapman S.B."/>
            <person name="Gainer-Dewar J."/>
            <person name="Goldberg J."/>
            <person name="Griggs A."/>
            <person name="Gujja S."/>
            <person name="Hansen M."/>
            <person name="Howarth C."/>
            <person name="Imamovic A."/>
            <person name="Ireland A."/>
            <person name="Larimer J."/>
            <person name="McCowan C."/>
            <person name="Murphy C."/>
            <person name="Pearson M."/>
            <person name="Poon T.W."/>
            <person name="Priest M."/>
            <person name="Roberts A."/>
            <person name="Saif S."/>
            <person name="Shea T."/>
            <person name="Sykes S."/>
            <person name="Wortman J."/>
            <person name="Nusbaum C."/>
            <person name="Birren B."/>
        </authorList>
    </citation>
    <scope>NUCLEOTIDE SEQUENCE [LARGE SCALE GENOMIC DNA]</scope>
    <source>
        <strain evidence="2 3">INRA-310</strain>
    </source>
</reference>
<dbReference type="VEuPathDB" id="FungiDB:PPTG_10072"/>
<gene>
    <name evidence="2" type="ORF">PPTG_10072</name>
</gene>
<dbReference type="STRING" id="761204.W2QD09"/>
<dbReference type="InterPro" id="IPR000225">
    <property type="entry name" value="Armadillo"/>
</dbReference>
<evidence type="ECO:0000256" key="1">
    <source>
        <dbReference type="SAM" id="MobiDB-lite"/>
    </source>
</evidence>
<sequence length="226" mass="25925">MDLALTILDGLRQIYGLRDAIRRQRHENRKTYLRMMEIYVELQLSAPLQENPTIQRTNAIEKFASAVDSFSKYLRKYHDMHRVKQWAMFALRCLAYDNDTNREAIVEEGAIEALAELMEKGTEEQKEQATHALKHLVSKKDVAANSDRFTSPLMGYLRARINSENANVAAALNTLETVREGVVPFFHRFMKATDPQPQPVSIHQNDQEPDLANTKVESSTHTPNAW</sequence>
<dbReference type="AlphaFoldDB" id="W2QD09"/>
<accession>W2QD09</accession>
<organism evidence="2 3">
    <name type="scientific">Phytophthora nicotianae (strain INRA-310)</name>
    <name type="common">Phytophthora parasitica</name>
    <dbReference type="NCBI Taxonomy" id="761204"/>
    <lineage>
        <taxon>Eukaryota</taxon>
        <taxon>Sar</taxon>
        <taxon>Stramenopiles</taxon>
        <taxon>Oomycota</taxon>
        <taxon>Peronosporomycetes</taxon>
        <taxon>Peronosporales</taxon>
        <taxon>Peronosporaceae</taxon>
        <taxon>Phytophthora</taxon>
    </lineage>
</organism>
<feature type="region of interest" description="Disordered" evidence="1">
    <location>
        <begin position="194"/>
        <end position="226"/>
    </location>
</feature>
<dbReference type="GeneID" id="20179722"/>
<dbReference type="RefSeq" id="XP_008903562.1">
    <property type="nucleotide sequence ID" value="XM_008905314.1"/>
</dbReference>
<protein>
    <submittedName>
        <fullName evidence="2">Uncharacterized protein</fullName>
    </submittedName>
</protein>
<dbReference type="InterPro" id="IPR011989">
    <property type="entry name" value="ARM-like"/>
</dbReference>
<evidence type="ECO:0000313" key="2">
    <source>
        <dbReference type="EMBL" id="ETN11073.1"/>
    </source>
</evidence>
<dbReference type="Gene3D" id="1.25.10.10">
    <property type="entry name" value="Leucine-rich Repeat Variant"/>
    <property type="match status" value="1"/>
</dbReference>
<reference evidence="3" key="1">
    <citation type="submission" date="2011-12" db="EMBL/GenBank/DDBJ databases">
        <authorList>
            <consortium name="The Broad Institute Genome Sequencing Platform"/>
            <person name="Russ C."/>
            <person name="Tyler B."/>
            <person name="Panabieres F."/>
            <person name="Shan W."/>
            <person name="Tripathy S."/>
            <person name="Grunwald N."/>
            <person name="Machado M."/>
            <person name="Young S.K."/>
            <person name="Zeng Q."/>
            <person name="Gargeya S."/>
            <person name="Fitzgerald M."/>
            <person name="Haas B."/>
            <person name="Abouelleil A."/>
            <person name="Alvarado L."/>
            <person name="Arachchi H.M."/>
            <person name="Berlin A."/>
            <person name="Chapman S.B."/>
            <person name="Gearin G."/>
            <person name="Goldberg J."/>
            <person name="Griggs A."/>
            <person name="Gujja S."/>
            <person name="Hansen M."/>
            <person name="Heiman D."/>
            <person name="Howarth C."/>
            <person name="Larimer J."/>
            <person name="Lui A."/>
            <person name="MacDonald P.J.P."/>
            <person name="McCowen C."/>
            <person name="Montmayeur A."/>
            <person name="Murphy C."/>
            <person name="Neiman D."/>
            <person name="Pearson M."/>
            <person name="Priest M."/>
            <person name="Roberts A."/>
            <person name="Saif S."/>
            <person name="Shea T."/>
            <person name="Sisk P."/>
            <person name="Stolte C."/>
            <person name="Sykes S."/>
            <person name="Wortman J."/>
            <person name="Nusbaum C."/>
            <person name="Birren B."/>
        </authorList>
    </citation>
    <scope>NUCLEOTIDE SEQUENCE [LARGE SCALE GENOMIC DNA]</scope>
    <source>
        <strain evidence="3">INRA-310</strain>
    </source>
</reference>
<dbReference type="InterPro" id="IPR016024">
    <property type="entry name" value="ARM-type_fold"/>
</dbReference>
<proteinExistence type="predicted"/>
<dbReference type="SMART" id="SM00185">
    <property type="entry name" value="ARM"/>
    <property type="match status" value="1"/>
</dbReference>
<dbReference type="SUPFAM" id="SSF48371">
    <property type="entry name" value="ARM repeat"/>
    <property type="match status" value="1"/>
</dbReference>
<dbReference type="EMBL" id="KI669580">
    <property type="protein sequence ID" value="ETN11073.1"/>
    <property type="molecule type" value="Genomic_DNA"/>
</dbReference>
<evidence type="ECO:0000313" key="3">
    <source>
        <dbReference type="Proteomes" id="UP000018817"/>
    </source>
</evidence>
<dbReference type="Proteomes" id="UP000018817">
    <property type="component" value="Unassembled WGS sequence"/>
</dbReference>